<evidence type="ECO:0000313" key="2">
    <source>
        <dbReference type="Proteomes" id="UP001497700"/>
    </source>
</evidence>
<name>A0ACB9YK34_9PEZI</name>
<organism evidence="1 2">
    <name type="scientific">Hypoxylon rubiginosum</name>
    <dbReference type="NCBI Taxonomy" id="110542"/>
    <lineage>
        <taxon>Eukaryota</taxon>
        <taxon>Fungi</taxon>
        <taxon>Dikarya</taxon>
        <taxon>Ascomycota</taxon>
        <taxon>Pezizomycotina</taxon>
        <taxon>Sordariomycetes</taxon>
        <taxon>Xylariomycetidae</taxon>
        <taxon>Xylariales</taxon>
        <taxon>Hypoxylaceae</taxon>
        <taxon>Hypoxylon</taxon>
    </lineage>
</organism>
<dbReference type="Proteomes" id="UP001497700">
    <property type="component" value="Unassembled WGS sequence"/>
</dbReference>
<accession>A0ACB9YK34</accession>
<keyword evidence="2" id="KW-1185">Reference proteome</keyword>
<dbReference type="EMBL" id="MU393642">
    <property type="protein sequence ID" value="KAI4859304.1"/>
    <property type="molecule type" value="Genomic_DNA"/>
</dbReference>
<evidence type="ECO:0000313" key="1">
    <source>
        <dbReference type="EMBL" id="KAI4859304.1"/>
    </source>
</evidence>
<reference evidence="1 2" key="1">
    <citation type="journal article" date="2022" name="New Phytol.">
        <title>Ecological generalism drives hyperdiversity of secondary metabolite gene clusters in xylarialean endophytes.</title>
        <authorList>
            <person name="Franco M.E.E."/>
            <person name="Wisecaver J.H."/>
            <person name="Arnold A.E."/>
            <person name="Ju Y.M."/>
            <person name="Slot J.C."/>
            <person name="Ahrendt S."/>
            <person name="Moore L.P."/>
            <person name="Eastman K.E."/>
            <person name="Scott K."/>
            <person name="Konkel Z."/>
            <person name="Mondo S.J."/>
            <person name="Kuo A."/>
            <person name="Hayes R.D."/>
            <person name="Haridas S."/>
            <person name="Andreopoulos B."/>
            <person name="Riley R."/>
            <person name="LaButti K."/>
            <person name="Pangilinan J."/>
            <person name="Lipzen A."/>
            <person name="Amirebrahimi M."/>
            <person name="Yan J."/>
            <person name="Adam C."/>
            <person name="Keymanesh K."/>
            <person name="Ng V."/>
            <person name="Louie K."/>
            <person name="Northen T."/>
            <person name="Drula E."/>
            <person name="Henrissat B."/>
            <person name="Hsieh H.M."/>
            <person name="Youens-Clark K."/>
            <person name="Lutzoni F."/>
            <person name="Miadlikowska J."/>
            <person name="Eastwood D.C."/>
            <person name="Hamelin R.C."/>
            <person name="Grigoriev I.V."/>
            <person name="U'Ren J.M."/>
        </authorList>
    </citation>
    <scope>NUCLEOTIDE SEQUENCE [LARGE SCALE GENOMIC DNA]</scope>
    <source>
        <strain evidence="1 2">CBS 119005</strain>
    </source>
</reference>
<protein>
    <submittedName>
        <fullName evidence="1">Uncharacterized protein</fullName>
    </submittedName>
</protein>
<sequence>MLDLSSTNGGYNTFHGAIAGFKIIEGFGCEPAIQLGYTVGQVKAPRTAVSDITAFLTYAQIAGLALSLGIATTVFLNGATHDISMILPNLPRDFIEASINGARTTILDDLSPSLRLRLVESIASTAGKVFYLNVA</sequence>
<comment type="caution">
    <text evidence="1">The sequence shown here is derived from an EMBL/GenBank/DDBJ whole genome shotgun (WGS) entry which is preliminary data.</text>
</comment>
<proteinExistence type="predicted"/>
<gene>
    <name evidence="1" type="ORF">F4820DRAFT_174236</name>
</gene>